<organism evidence="1 2">
    <name type="scientific">Cymbomonas tetramitiformis</name>
    <dbReference type="NCBI Taxonomy" id="36881"/>
    <lineage>
        <taxon>Eukaryota</taxon>
        <taxon>Viridiplantae</taxon>
        <taxon>Chlorophyta</taxon>
        <taxon>Pyramimonadophyceae</taxon>
        <taxon>Pyramimonadales</taxon>
        <taxon>Pyramimonadaceae</taxon>
        <taxon>Cymbomonas</taxon>
    </lineage>
</organism>
<proteinExistence type="predicted"/>
<sequence length="88" mass="10183">MKYTQMVRDPVLAYLHDAVQYSEGTMDLLEQQATSFLAVETIEQRVFATHNTMEGVYSLLCNRYSMLQQRAWMVMRQRTVALKPCGTS</sequence>
<dbReference type="EMBL" id="LGRX02035004">
    <property type="protein sequence ID" value="KAK3236516.1"/>
    <property type="molecule type" value="Genomic_DNA"/>
</dbReference>
<dbReference type="Proteomes" id="UP001190700">
    <property type="component" value="Unassembled WGS sequence"/>
</dbReference>
<keyword evidence="2" id="KW-1185">Reference proteome</keyword>
<gene>
    <name evidence="1" type="ORF">CYMTET_53351</name>
</gene>
<accession>A0AAE0BH31</accession>
<name>A0AAE0BH31_9CHLO</name>
<evidence type="ECO:0000313" key="2">
    <source>
        <dbReference type="Proteomes" id="UP001190700"/>
    </source>
</evidence>
<reference evidence="1 2" key="1">
    <citation type="journal article" date="2015" name="Genome Biol. Evol.">
        <title>Comparative Genomics of a Bacterivorous Green Alga Reveals Evolutionary Causalities and Consequences of Phago-Mixotrophic Mode of Nutrition.</title>
        <authorList>
            <person name="Burns J.A."/>
            <person name="Paasch A."/>
            <person name="Narechania A."/>
            <person name="Kim E."/>
        </authorList>
    </citation>
    <scope>NUCLEOTIDE SEQUENCE [LARGE SCALE GENOMIC DNA]</scope>
    <source>
        <strain evidence="1 2">PLY_AMNH</strain>
    </source>
</reference>
<comment type="caution">
    <text evidence="1">The sequence shown here is derived from an EMBL/GenBank/DDBJ whole genome shotgun (WGS) entry which is preliminary data.</text>
</comment>
<evidence type="ECO:0000313" key="1">
    <source>
        <dbReference type="EMBL" id="KAK3236516.1"/>
    </source>
</evidence>
<dbReference type="AlphaFoldDB" id="A0AAE0BH31"/>
<protein>
    <submittedName>
        <fullName evidence="1">Uncharacterized protein</fullName>
    </submittedName>
</protein>